<evidence type="ECO:0000313" key="1">
    <source>
        <dbReference type="EMBL" id="GFR31880.1"/>
    </source>
</evidence>
<proteinExistence type="predicted"/>
<accession>A0A8X6I0B5</accession>
<sequence>MAEKVLGVLIMKNLAESLNSFCCVLDEKFGFMLGFICCSTMGEIDGDWPPSEHKENPGLDDGIEFSTLSVQERVVDDAKKEDNLVSIGGGKTIFPLVVIIIWQHGFLLVPSGPLPDPEFPHFSNVPSGTAGGFFKATTGKPP</sequence>
<keyword evidence="2" id="KW-1185">Reference proteome</keyword>
<comment type="caution">
    <text evidence="1">The sequence shown here is derived from an EMBL/GenBank/DDBJ whole genome shotgun (WGS) entry which is preliminary data.</text>
</comment>
<protein>
    <submittedName>
        <fullName evidence="1">Uncharacterized protein</fullName>
    </submittedName>
</protein>
<dbReference type="EMBL" id="BMAO01029461">
    <property type="protein sequence ID" value="GFR31880.1"/>
    <property type="molecule type" value="Genomic_DNA"/>
</dbReference>
<dbReference type="Proteomes" id="UP000887116">
    <property type="component" value="Unassembled WGS sequence"/>
</dbReference>
<reference evidence="1" key="1">
    <citation type="submission" date="2020-07" db="EMBL/GenBank/DDBJ databases">
        <title>Multicomponent nature underlies the extraordinary mechanical properties of spider dragline silk.</title>
        <authorList>
            <person name="Kono N."/>
            <person name="Nakamura H."/>
            <person name="Mori M."/>
            <person name="Yoshida Y."/>
            <person name="Ohtoshi R."/>
            <person name="Malay A.D."/>
            <person name="Moran D.A.P."/>
            <person name="Tomita M."/>
            <person name="Numata K."/>
            <person name="Arakawa K."/>
        </authorList>
    </citation>
    <scope>NUCLEOTIDE SEQUENCE</scope>
</reference>
<evidence type="ECO:0000313" key="2">
    <source>
        <dbReference type="Proteomes" id="UP000887116"/>
    </source>
</evidence>
<dbReference type="AlphaFoldDB" id="A0A8X6I0B5"/>
<gene>
    <name evidence="1" type="ORF">TNCT_144451</name>
</gene>
<organism evidence="1 2">
    <name type="scientific">Trichonephila clavata</name>
    <name type="common">Joro spider</name>
    <name type="synonym">Nephila clavata</name>
    <dbReference type="NCBI Taxonomy" id="2740835"/>
    <lineage>
        <taxon>Eukaryota</taxon>
        <taxon>Metazoa</taxon>
        <taxon>Ecdysozoa</taxon>
        <taxon>Arthropoda</taxon>
        <taxon>Chelicerata</taxon>
        <taxon>Arachnida</taxon>
        <taxon>Araneae</taxon>
        <taxon>Araneomorphae</taxon>
        <taxon>Entelegynae</taxon>
        <taxon>Araneoidea</taxon>
        <taxon>Nephilidae</taxon>
        <taxon>Trichonephila</taxon>
    </lineage>
</organism>
<name>A0A8X6I0B5_TRICU</name>